<sequence length="64" mass="6778">MKFLICYECRTGNGLFSGQVEFESAQEPTTTDQAVIEAALKDSVRFHASGAGGLSITSVSLVAH</sequence>
<keyword evidence="2" id="KW-1185">Reference proteome</keyword>
<gene>
    <name evidence="1" type="ORF">F988_01268</name>
</gene>
<protein>
    <submittedName>
        <fullName evidence="1">Uncharacterized protein</fullName>
    </submittedName>
</protein>
<comment type="caution">
    <text evidence="1">The sequence shown here is derived from an EMBL/GenBank/DDBJ whole genome shotgun (WGS) entry which is preliminary data.</text>
</comment>
<dbReference type="EMBL" id="APOM01000042">
    <property type="protein sequence ID" value="ENU36635.1"/>
    <property type="molecule type" value="Genomic_DNA"/>
</dbReference>
<dbReference type="PATRIC" id="fig|981333.9.peg.1305"/>
<organism evidence="1 2">
    <name type="scientific">Acinetobacter parvus DSM 16617 = CIP 108168</name>
    <dbReference type="NCBI Taxonomy" id="981333"/>
    <lineage>
        <taxon>Bacteria</taxon>
        <taxon>Pseudomonadati</taxon>
        <taxon>Pseudomonadota</taxon>
        <taxon>Gammaproteobacteria</taxon>
        <taxon>Moraxellales</taxon>
        <taxon>Moraxellaceae</taxon>
        <taxon>Acinetobacter</taxon>
    </lineage>
</organism>
<evidence type="ECO:0000313" key="2">
    <source>
        <dbReference type="Proteomes" id="UP000023776"/>
    </source>
</evidence>
<name>N8QDN9_9GAMM</name>
<reference evidence="1 2" key="1">
    <citation type="submission" date="2013-02" db="EMBL/GenBank/DDBJ databases">
        <title>The Genome Sequence of Acinetobacter parvus CIP 108168.</title>
        <authorList>
            <consortium name="The Broad Institute Genome Sequencing Platform"/>
            <consortium name="The Broad Institute Genome Sequencing Center for Infectious Disease"/>
            <person name="Cerqueira G."/>
            <person name="Feldgarden M."/>
            <person name="Courvalin P."/>
            <person name="Perichon B."/>
            <person name="Grillot-Courvalin C."/>
            <person name="Clermont D."/>
            <person name="Rocha E."/>
            <person name="Yoon E.-J."/>
            <person name="Nemec A."/>
            <person name="Walker B."/>
            <person name="Young S.K."/>
            <person name="Zeng Q."/>
            <person name="Gargeya S."/>
            <person name="Fitzgerald M."/>
            <person name="Haas B."/>
            <person name="Abouelleil A."/>
            <person name="Alvarado L."/>
            <person name="Arachchi H.M."/>
            <person name="Berlin A.M."/>
            <person name="Chapman S.B."/>
            <person name="Dewar J."/>
            <person name="Goldberg J."/>
            <person name="Griggs A."/>
            <person name="Gujja S."/>
            <person name="Hansen M."/>
            <person name="Howarth C."/>
            <person name="Imamovic A."/>
            <person name="Larimer J."/>
            <person name="McCowan C."/>
            <person name="Murphy C."/>
            <person name="Neiman D."/>
            <person name="Pearson M."/>
            <person name="Priest M."/>
            <person name="Roberts A."/>
            <person name="Saif S."/>
            <person name="Shea T."/>
            <person name="Sisk P."/>
            <person name="Sykes S."/>
            <person name="Wortman J."/>
            <person name="Nusbaum C."/>
            <person name="Birren B."/>
        </authorList>
    </citation>
    <scope>NUCLEOTIDE SEQUENCE [LARGE SCALE GENOMIC DNA]</scope>
    <source>
        <strain evidence="1 2">CIP 108168</strain>
    </source>
</reference>
<dbReference type="Proteomes" id="UP000023776">
    <property type="component" value="Unassembled WGS sequence"/>
</dbReference>
<dbReference type="HOGENOM" id="CLU_2857458_0_0_6"/>
<dbReference type="AlphaFoldDB" id="N8QDN9"/>
<evidence type="ECO:0000313" key="1">
    <source>
        <dbReference type="EMBL" id="ENU36635.1"/>
    </source>
</evidence>
<accession>N8QDN9</accession>
<proteinExistence type="predicted"/>